<gene>
    <name evidence="2" type="ORF">E2C01_003634</name>
</gene>
<feature type="region of interest" description="Disordered" evidence="1">
    <location>
        <begin position="39"/>
        <end position="58"/>
    </location>
</feature>
<dbReference type="Proteomes" id="UP000324222">
    <property type="component" value="Unassembled WGS sequence"/>
</dbReference>
<organism evidence="2 3">
    <name type="scientific">Portunus trituberculatus</name>
    <name type="common">Swimming crab</name>
    <name type="synonym">Neptunus trituberculatus</name>
    <dbReference type="NCBI Taxonomy" id="210409"/>
    <lineage>
        <taxon>Eukaryota</taxon>
        <taxon>Metazoa</taxon>
        <taxon>Ecdysozoa</taxon>
        <taxon>Arthropoda</taxon>
        <taxon>Crustacea</taxon>
        <taxon>Multicrustacea</taxon>
        <taxon>Malacostraca</taxon>
        <taxon>Eumalacostraca</taxon>
        <taxon>Eucarida</taxon>
        <taxon>Decapoda</taxon>
        <taxon>Pleocyemata</taxon>
        <taxon>Brachyura</taxon>
        <taxon>Eubrachyura</taxon>
        <taxon>Portunoidea</taxon>
        <taxon>Portunidae</taxon>
        <taxon>Portuninae</taxon>
        <taxon>Portunus</taxon>
    </lineage>
</organism>
<reference evidence="2 3" key="1">
    <citation type="submission" date="2019-05" db="EMBL/GenBank/DDBJ databases">
        <title>Another draft genome of Portunus trituberculatus and its Hox gene families provides insights of decapod evolution.</title>
        <authorList>
            <person name="Jeong J.-H."/>
            <person name="Song I."/>
            <person name="Kim S."/>
            <person name="Choi T."/>
            <person name="Kim D."/>
            <person name="Ryu S."/>
            <person name="Kim W."/>
        </authorList>
    </citation>
    <scope>NUCLEOTIDE SEQUENCE [LARGE SCALE GENOMIC DNA]</scope>
    <source>
        <tissue evidence="2">Muscle</tissue>
    </source>
</reference>
<proteinExistence type="predicted"/>
<keyword evidence="3" id="KW-1185">Reference proteome</keyword>
<accession>A0A5B7CP69</accession>
<sequence length="80" mass="8535">MYENRPETGRGRQRTDLTLMTTGTISMINTEVRGVSPAEVSTAKAAAPNTPAAPVPDDQVDTTFLATQSTGLDPNKCECH</sequence>
<evidence type="ECO:0000313" key="2">
    <source>
        <dbReference type="EMBL" id="MPC10985.1"/>
    </source>
</evidence>
<dbReference type="EMBL" id="VSRR010000139">
    <property type="protein sequence ID" value="MPC10985.1"/>
    <property type="molecule type" value="Genomic_DNA"/>
</dbReference>
<name>A0A5B7CP69_PORTR</name>
<comment type="caution">
    <text evidence="2">The sequence shown here is derived from an EMBL/GenBank/DDBJ whole genome shotgun (WGS) entry which is preliminary data.</text>
</comment>
<dbReference type="AlphaFoldDB" id="A0A5B7CP69"/>
<evidence type="ECO:0000313" key="3">
    <source>
        <dbReference type="Proteomes" id="UP000324222"/>
    </source>
</evidence>
<feature type="compositionally biased region" description="Low complexity" evidence="1">
    <location>
        <begin position="43"/>
        <end position="56"/>
    </location>
</feature>
<evidence type="ECO:0000256" key="1">
    <source>
        <dbReference type="SAM" id="MobiDB-lite"/>
    </source>
</evidence>
<protein>
    <submittedName>
        <fullName evidence="2">Uncharacterized protein</fullName>
    </submittedName>
</protein>